<accession>A0A8T0FBR7</accession>
<keyword evidence="10" id="KW-1185">Reference proteome</keyword>
<evidence type="ECO:0000256" key="7">
    <source>
        <dbReference type="PROSITE-ProRule" id="PRU00042"/>
    </source>
</evidence>
<keyword evidence="2" id="KW-0677">Repeat</keyword>
<dbReference type="Proteomes" id="UP000807504">
    <property type="component" value="Unassembled WGS sequence"/>
</dbReference>
<evidence type="ECO:0000256" key="5">
    <source>
        <dbReference type="ARBA" id="ARBA00023242"/>
    </source>
</evidence>
<comment type="similarity">
    <text evidence="6">Belongs to the snail C2H2-type zinc-finger protein family.</text>
</comment>
<organism evidence="9 10">
    <name type="scientific">Argiope bruennichi</name>
    <name type="common">Wasp spider</name>
    <name type="synonym">Aranea bruennichi</name>
    <dbReference type="NCBI Taxonomy" id="94029"/>
    <lineage>
        <taxon>Eukaryota</taxon>
        <taxon>Metazoa</taxon>
        <taxon>Ecdysozoa</taxon>
        <taxon>Arthropoda</taxon>
        <taxon>Chelicerata</taxon>
        <taxon>Arachnida</taxon>
        <taxon>Araneae</taxon>
        <taxon>Araneomorphae</taxon>
        <taxon>Entelegynae</taxon>
        <taxon>Araneoidea</taxon>
        <taxon>Araneidae</taxon>
        <taxon>Argiope</taxon>
    </lineage>
</organism>
<dbReference type="InterPro" id="IPR036236">
    <property type="entry name" value="Znf_C2H2_sf"/>
</dbReference>
<proteinExistence type="inferred from homology"/>
<dbReference type="Gene3D" id="3.30.160.60">
    <property type="entry name" value="Classic Zinc Finger"/>
    <property type="match status" value="4"/>
</dbReference>
<dbReference type="GO" id="GO:0005634">
    <property type="term" value="C:nucleus"/>
    <property type="evidence" value="ECO:0007669"/>
    <property type="project" value="UniProtKB-ARBA"/>
</dbReference>
<protein>
    <submittedName>
        <fullName evidence="9">Zinc finger protein 596 like protein</fullName>
    </submittedName>
</protein>
<keyword evidence="4" id="KW-0862">Zinc</keyword>
<gene>
    <name evidence="9" type="ORF">HNY73_009313</name>
</gene>
<keyword evidence="3 7" id="KW-0863">Zinc-finger</keyword>
<dbReference type="InterPro" id="IPR013087">
    <property type="entry name" value="Znf_C2H2_type"/>
</dbReference>
<evidence type="ECO:0000256" key="4">
    <source>
        <dbReference type="ARBA" id="ARBA00022833"/>
    </source>
</evidence>
<keyword evidence="5" id="KW-0539">Nucleus</keyword>
<dbReference type="PANTHER" id="PTHR24388:SF104">
    <property type="entry name" value="AT-RICH BINDING PROTEIN-RELATED"/>
    <property type="match status" value="1"/>
</dbReference>
<feature type="domain" description="C2H2-type" evidence="8">
    <location>
        <begin position="81"/>
        <end position="108"/>
    </location>
</feature>
<feature type="domain" description="C2H2-type" evidence="8">
    <location>
        <begin position="53"/>
        <end position="80"/>
    </location>
</feature>
<dbReference type="PROSITE" id="PS50157">
    <property type="entry name" value="ZINC_FINGER_C2H2_2"/>
    <property type="match status" value="4"/>
</dbReference>
<dbReference type="SUPFAM" id="SSF57667">
    <property type="entry name" value="beta-beta-alpha zinc fingers"/>
    <property type="match status" value="3"/>
</dbReference>
<dbReference type="AlphaFoldDB" id="A0A8T0FBR7"/>
<reference evidence="9" key="1">
    <citation type="journal article" date="2020" name="bioRxiv">
        <title>Chromosome-level reference genome of the European wasp spider Argiope bruennichi: a resource for studies on range expansion and evolutionary adaptation.</title>
        <authorList>
            <person name="Sheffer M.M."/>
            <person name="Hoppe A."/>
            <person name="Krehenwinkel H."/>
            <person name="Uhl G."/>
            <person name="Kuss A.W."/>
            <person name="Jensen L."/>
            <person name="Jensen C."/>
            <person name="Gillespie R.G."/>
            <person name="Hoff K.J."/>
            <person name="Prost S."/>
        </authorList>
    </citation>
    <scope>NUCLEOTIDE SEQUENCE</scope>
</reference>
<dbReference type="EMBL" id="JABXBU010000015">
    <property type="protein sequence ID" value="KAF8787745.1"/>
    <property type="molecule type" value="Genomic_DNA"/>
</dbReference>
<dbReference type="GO" id="GO:0000981">
    <property type="term" value="F:DNA-binding transcription factor activity, RNA polymerase II-specific"/>
    <property type="evidence" value="ECO:0007669"/>
    <property type="project" value="TreeGrafter"/>
</dbReference>
<dbReference type="PROSITE" id="PS00028">
    <property type="entry name" value="ZINC_FINGER_C2H2_1"/>
    <property type="match status" value="1"/>
</dbReference>
<dbReference type="GO" id="GO:0008270">
    <property type="term" value="F:zinc ion binding"/>
    <property type="evidence" value="ECO:0007669"/>
    <property type="project" value="UniProtKB-KW"/>
</dbReference>
<keyword evidence="1" id="KW-0479">Metal-binding</keyword>
<evidence type="ECO:0000256" key="3">
    <source>
        <dbReference type="ARBA" id="ARBA00022771"/>
    </source>
</evidence>
<dbReference type="Pfam" id="PF00096">
    <property type="entry name" value="zf-C2H2"/>
    <property type="match status" value="2"/>
</dbReference>
<feature type="domain" description="C2H2-type" evidence="8">
    <location>
        <begin position="11"/>
        <end position="38"/>
    </location>
</feature>
<sequence>MSRTHTKDISEQCKICGKLLSKKYYLKAHMMIHTVLKKLLTSAKHASSGPKVYSCSFCEYFTPYRSQMEDHERSHTGERPFICDVCGYRTGRKTQLKRHLLTHTDYKPHQCRLSPKNLLIAAKQACGGQKTVNCSFCEYSAPTRSEMKEHERSHTGERPFACDASLKYLPSAAKRASGGRKIETLTRTENMPHQCHLFFKNLPITAKRASSDQNTVSSSFCEYTAPTKSQIGEHERSHTSERPIFTCDLASPFLLLFRPICVVVVLHIQPVRLTNKHSVFPFFLLHMNARYVGEVLQEKITYKLI</sequence>
<evidence type="ECO:0000313" key="10">
    <source>
        <dbReference type="Proteomes" id="UP000807504"/>
    </source>
</evidence>
<dbReference type="FunFam" id="3.30.160.60:FF:000446">
    <property type="entry name" value="Zinc finger protein"/>
    <property type="match status" value="1"/>
</dbReference>
<dbReference type="InterPro" id="IPR050527">
    <property type="entry name" value="Snail/Krueppel_Znf"/>
</dbReference>
<evidence type="ECO:0000313" key="9">
    <source>
        <dbReference type="EMBL" id="KAF8787745.1"/>
    </source>
</evidence>
<evidence type="ECO:0000256" key="1">
    <source>
        <dbReference type="ARBA" id="ARBA00022723"/>
    </source>
</evidence>
<comment type="caution">
    <text evidence="9">The sequence shown here is derived from an EMBL/GenBank/DDBJ whole genome shotgun (WGS) entry which is preliminary data.</text>
</comment>
<dbReference type="SMART" id="SM00355">
    <property type="entry name" value="ZnF_C2H2"/>
    <property type="match status" value="5"/>
</dbReference>
<dbReference type="GO" id="GO:0000978">
    <property type="term" value="F:RNA polymerase II cis-regulatory region sequence-specific DNA binding"/>
    <property type="evidence" value="ECO:0007669"/>
    <property type="project" value="TreeGrafter"/>
</dbReference>
<evidence type="ECO:0000259" key="8">
    <source>
        <dbReference type="PROSITE" id="PS50157"/>
    </source>
</evidence>
<dbReference type="FunFam" id="3.30.160.60:FF:002319">
    <property type="entry name" value="Uncharacterized protein"/>
    <property type="match status" value="1"/>
</dbReference>
<name>A0A8T0FBR7_ARGBR</name>
<reference evidence="9" key="2">
    <citation type="submission" date="2020-06" db="EMBL/GenBank/DDBJ databases">
        <authorList>
            <person name="Sheffer M."/>
        </authorList>
    </citation>
    <scope>NUCLEOTIDE SEQUENCE</scope>
</reference>
<evidence type="ECO:0000256" key="6">
    <source>
        <dbReference type="ARBA" id="ARBA00037948"/>
    </source>
</evidence>
<feature type="domain" description="C2H2-type" evidence="8">
    <location>
        <begin position="132"/>
        <end position="159"/>
    </location>
</feature>
<dbReference type="PANTHER" id="PTHR24388">
    <property type="entry name" value="ZINC FINGER PROTEIN"/>
    <property type="match status" value="1"/>
</dbReference>
<evidence type="ECO:0000256" key="2">
    <source>
        <dbReference type="ARBA" id="ARBA00022737"/>
    </source>
</evidence>